<comment type="caution">
    <text evidence="1">The sequence shown here is derived from an EMBL/GenBank/DDBJ whole genome shotgun (WGS) entry which is preliminary data.</text>
</comment>
<protein>
    <submittedName>
        <fullName evidence="1">Uncharacterized protein</fullName>
    </submittedName>
</protein>
<sequence>MWTILTRNDGCACRRILKPGKVRVKNHTIVSMLGTDFTYEVLPVGAAQIPAFVRGGGSKKEKGVCLQDAYY</sequence>
<dbReference type="AlphaFoldDB" id="A0A644W3D4"/>
<accession>A0A644W3D4</accession>
<evidence type="ECO:0000313" key="1">
    <source>
        <dbReference type="EMBL" id="MPL96973.1"/>
    </source>
</evidence>
<name>A0A644W3D4_9ZZZZ</name>
<proteinExistence type="predicted"/>
<reference evidence="1" key="1">
    <citation type="submission" date="2019-08" db="EMBL/GenBank/DDBJ databases">
        <authorList>
            <person name="Kucharzyk K."/>
            <person name="Murdoch R.W."/>
            <person name="Higgins S."/>
            <person name="Loffler F."/>
        </authorList>
    </citation>
    <scope>NUCLEOTIDE SEQUENCE</scope>
</reference>
<gene>
    <name evidence="1" type="ORF">SDC9_43160</name>
</gene>
<dbReference type="EMBL" id="VSSQ01000534">
    <property type="protein sequence ID" value="MPL96973.1"/>
    <property type="molecule type" value="Genomic_DNA"/>
</dbReference>
<organism evidence="1">
    <name type="scientific">bioreactor metagenome</name>
    <dbReference type="NCBI Taxonomy" id="1076179"/>
    <lineage>
        <taxon>unclassified sequences</taxon>
        <taxon>metagenomes</taxon>
        <taxon>ecological metagenomes</taxon>
    </lineage>
</organism>